<feature type="compositionally biased region" description="Pro residues" evidence="1">
    <location>
        <begin position="322"/>
        <end position="332"/>
    </location>
</feature>
<feature type="region of interest" description="Disordered" evidence="1">
    <location>
        <begin position="313"/>
        <end position="332"/>
    </location>
</feature>
<reference evidence="2 3" key="2">
    <citation type="submission" date="2019-01" db="EMBL/GenBank/DDBJ databases">
        <title>The decoding of complex shrimp genome reveals the adaptation for benthos swimmer, frequently molting mechanism and breeding impact on genome.</title>
        <authorList>
            <person name="Sun Y."/>
            <person name="Gao Y."/>
            <person name="Yu Y."/>
        </authorList>
    </citation>
    <scope>NUCLEOTIDE SEQUENCE [LARGE SCALE GENOMIC DNA]</scope>
    <source>
        <tissue evidence="2">Muscle</tissue>
    </source>
</reference>
<protein>
    <submittedName>
        <fullName evidence="2">Gag-Pol polyprotein</fullName>
    </submittedName>
</protein>
<feature type="compositionally biased region" description="Basic residues" evidence="1">
    <location>
        <begin position="409"/>
        <end position="420"/>
    </location>
</feature>
<dbReference type="EMBL" id="QCYY01002080">
    <property type="protein sequence ID" value="ROT73024.1"/>
    <property type="molecule type" value="Genomic_DNA"/>
</dbReference>
<name>A0A3R7M635_PENVA</name>
<evidence type="ECO:0000313" key="3">
    <source>
        <dbReference type="Proteomes" id="UP000283509"/>
    </source>
</evidence>
<dbReference type="PANTHER" id="PTHR24559:SF444">
    <property type="entry name" value="REVERSE TRANSCRIPTASE DOMAIN-CONTAINING PROTEIN"/>
    <property type="match status" value="1"/>
</dbReference>
<accession>A0A3R7M635</accession>
<feature type="compositionally biased region" description="Low complexity" evidence="1">
    <location>
        <begin position="388"/>
        <end position="404"/>
    </location>
</feature>
<sequence>MPLPPSVSSSTRGRANDSNGSSSRVRLSSTNQSPHTCRPTLVGAPLIYSALTEFPALSKSINRLPNHGTRSATTSRLTVPCPLSLVARPRQMSQRQGGVRPHEAVRDHTPFQQPMGRPLHLVKKDGDWRPCGDCRHLNTGNRPRQIPAATPALLHELSGCTVFSRIDLVRAYHQIPITEEDIPKTAVITPFALFEFLRMPSVPQRHSDLPRFMNDVTRGLEGVFIYRRHPRRQHLRGRPRPSSPRPLRQTTRSRGRDQPREMSLRRSFALFSRPHPSPLKASPSAGEAPQALHALITPNRASRNTKIKWTPLQTKPSKPARKPWPPPPAEPLPEAPLSIAVDASDTAIALSSSNDRPYVEAKEFHILTDHKPLTFALHSRTRRQSLARSATWTTSHSSRRTSVTFGRGQRGRRCPHRGLP</sequence>
<dbReference type="InterPro" id="IPR043128">
    <property type="entry name" value="Rev_trsase/Diguanyl_cyclase"/>
</dbReference>
<feature type="compositionally biased region" description="Low complexity" evidence="1">
    <location>
        <begin position="18"/>
        <end position="33"/>
    </location>
</feature>
<feature type="region of interest" description="Disordered" evidence="1">
    <location>
        <begin position="227"/>
        <end position="262"/>
    </location>
</feature>
<reference evidence="2 3" key="1">
    <citation type="submission" date="2018-04" db="EMBL/GenBank/DDBJ databases">
        <authorList>
            <person name="Zhang X."/>
            <person name="Yuan J."/>
            <person name="Li F."/>
            <person name="Xiang J."/>
        </authorList>
    </citation>
    <scope>NUCLEOTIDE SEQUENCE [LARGE SCALE GENOMIC DNA]</scope>
    <source>
        <tissue evidence="2">Muscle</tissue>
    </source>
</reference>
<evidence type="ECO:0000313" key="2">
    <source>
        <dbReference type="EMBL" id="ROT73024.1"/>
    </source>
</evidence>
<feature type="compositionally biased region" description="Polar residues" evidence="1">
    <location>
        <begin position="1"/>
        <end position="17"/>
    </location>
</feature>
<evidence type="ECO:0000256" key="1">
    <source>
        <dbReference type="SAM" id="MobiDB-lite"/>
    </source>
</evidence>
<dbReference type="Gene3D" id="3.10.10.10">
    <property type="entry name" value="HIV Type 1 Reverse Transcriptase, subunit A, domain 1"/>
    <property type="match status" value="1"/>
</dbReference>
<dbReference type="Gene3D" id="3.30.70.270">
    <property type="match status" value="1"/>
</dbReference>
<feature type="compositionally biased region" description="Basic residues" evidence="1">
    <location>
        <begin position="227"/>
        <end position="239"/>
    </location>
</feature>
<organism evidence="2 3">
    <name type="scientific">Penaeus vannamei</name>
    <name type="common">Whiteleg shrimp</name>
    <name type="synonym">Litopenaeus vannamei</name>
    <dbReference type="NCBI Taxonomy" id="6689"/>
    <lineage>
        <taxon>Eukaryota</taxon>
        <taxon>Metazoa</taxon>
        <taxon>Ecdysozoa</taxon>
        <taxon>Arthropoda</taxon>
        <taxon>Crustacea</taxon>
        <taxon>Multicrustacea</taxon>
        <taxon>Malacostraca</taxon>
        <taxon>Eumalacostraca</taxon>
        <taxon>Eucarida</taxon>
        <taxon>Decapoda</taxon>
        <taxon>Dendrobranchiata</taxon>
        <taxon>Penaeoidea</taxon>
        <taxon>Penaeidae</taxon>
        <taxon>Penaeus</taxon>
    </lineage>
</organism>
<dbReference type="SUPFAM" id="SSF56672">
    <property type="entry name" value="DNA/RNA polymerases"/>
    <property type="match status" value="1"/>
</dbReference>
<gene>
    <name evidence="2" type="ORF">C7M84_008585</name>
</gene>
<dbReference type="InterPro" id="IPR043502">
    <property type="entry name" value="DNA/RNA_pol_sf"/>
</dbReference>
<proteinExistence type="predicted"/>
<comment type="caution">
    <text evidence="2">The sequence shown here is derived from an EMBL/GenBank/DDBJ whole genome shotgun (WGS) entry which is preliminary data.</text>
</comment>
<feature type="region of interest" description="Disordered" evidence="1">
    <location>
        <begin position="386"/>
        <end position="420"/>
    </location>
</feature>
<dbReference type="CDD" id="cd01647">
    <property type="entry name" value="RT_LTR"/>
    <property type="match status" value="1"/>
</dbReference>
<feature type="region of interest" description="Disordered" evidence="1">
    <location>
        <begin position="1"/>
        <end position="39"/>
    </location>
</feature>
<dbReference type="PANTHER" id="PTHR24559">
    <property type="entry name" value="TRANSPOSON TY3-I GAG-POL POLYPROTEIN"/>
    <property type="match status" value="1"/>
</dbReference>
<dbReference type="Proteomes" id="UP000283509">
    <property type="component" value="Unassembled WGS sequence"/>
</dbReference>
<dbReference type="InterPro" id="IPR053134">
    <property type="entry name" value="RNA-dir_DNA_polymerase"/>
</dbReference>
<dbReference type="AlphaFoldDB" id="A0A3R7M635"/>
<dbReference type="GO" id="GO:0071897">
    <property type="term" value="P:DNA biosynthetic process"/>
    <property type="evidence" value="ECO:0007669"/>
    <property type="project" value="UniProtKB-ARBA"/>
</dbReference>
<feature type="region of interest" description="Disordered" evidence="1">
    <location>
        <begin position="269"/>
        <end position="288"/>
    </location>
</feature>
<keyword evidence="3" id="KW-1185">Reference proteome</keyword>